<proteinExistence type="inferred from homology"/>
<dbReference type="NCBIfam" id="TIGR00414">
    <property type="entry name" value="serS"/>
    <property type="match status" value="1"/>
</dbReference>
<dbReference type="InterPro" id="IPR006195">
    <property type="entry name" value="aa-tRNA-synth_II"/>
</dbReference>
<dbReference type="EMBL" id="PFBA01000027">
    <property type="protein sequence ID" value="PIT92302.1"/>
    <property type="molecule type" value="Genomic_DNA"/>
</dbReference>
<keyword evidence="9" id="KW-0648">Protein biosynthesis</keyword>
<keyword evidence="6 19" id="KW-0436">Ligase</keyword>
<keyword evidence="8 16" id="KW-0067">ATP-binding</keyword>
<comment type="similarity">
    <text evidence="3">Belongs to the class-II aminoacyl-tRNA synthetase family. Type-1 seryl-tRNA synthetase subfamily.</text>
</comment>
<dbReference type="PIRSF" id="PIRSF001529">
    <property type="entry name" value="Ser-tRNA-synth_IIa"/>
    <property type="match status" value="1"/>
</dbReference>
<evidence type="ECO:0000256" key="5">
    <source>
        <dbReference type="ARBA" id="ARBA00022490"/>
    </source>
</evidence>
<comment type="caution">
    <text evidence="19">The sequence shown here is derived from an EMBL/GenBank/DDBJ whole genome shotgun (WGS) entry which is preliminary data.</text>
</comment>
<dbReference type="InterPro" id="IPR015866">
    <property type="entry name" value="Ser-tRNA-synth_1_N"/>
</dbReference>
<accession>A0A2M6WHP0</accession>
<dbReference type="InterPro" id="IPR045864">
    <property type="entry name" value="aa-tRNA-synth_II/BPL/LPL"/>
</dbReference>
<feature type="domain" description="Aminoacyl-transfer RNA synthetases class-II family profile" evidence="18">
    <location>
        <begin position="127"/>
        <end position="397"/>
    </location>
</feature>
<dbReference type="Pfam" id="PF00587">
    <property type="entry name" value="tRNA-synt_2b"/>
    <property type="match status" value="1"/>
</dbReference>
<evidence type="ECO:0000259" key="18">
    <source>
        <dbReference type="PROSITE" id="PS50862"/>
    </source>
</evidence>
<comment type="catalytic activity">
    <reaction evidence="12">
        <text>tRNA(Sec) + L-serine + ATP = L-seryl-tRNA(Sec) + AMP + diphosphate + H(+)</text>
        <dbReference type="Rhea" id="RHEA:42580"/>
        <dbReference type="Rhea" id="RHEA-COMP:9742"/>
        <dbReference type="Rhea" id="RHEA-COMP:10128"/>
        <dbReference type="ChEBI" id="CHEBI:15378"/>
        <dbReference type="ChEBI" id="CHEBI:30616"/>
        <dbReference type="ChEBI" id="CHEBI:33019"/>
        <dbReference type="ChEBI" id="CHEBI:33384"/>
        <dbReference type="ChEBI" id="CHEBI:78442"/>
        <dbReference type="ChEBI" id="CHEBI:78533"/>
        <dbReference type="ChEBI" id="CHEBI:456215"/>
        <dbReference type="EC" id="6.1.1.11"/>
    </reaction>
</comment>
<evidence type="ECO:0000256" key="12">
    <source>
        <dbReference type="ARBA" id="ARBA00047929"/>
    </source>
</evidence>
<evidence type="ECO:0000313" key="19">
    <source>
        <dbReference type="EMBL" id="PIT92302.1"/>
    </source>
</evidence>
<dbReference type="Gene3D" id="3.30.930.10">
    <property type="entry name" value="Bira Bifunctional Protein, Domain 2"/>
    <property type="match status" value="1"/>
</dbReference>
<dbReference type="InterPro" id="IPR002314">
    <property type="entry name" value="aa-tRNA-synt_IIb"/>
</dbReference>
<organism evidence="19 20">
    <name type="scientific">Candidatus Harrisonbacteria bacterium CG10_big_fil_rev_8_21_14_0_10_42_17</name>
    <dbReference type="NCBI Taxonomy" id="1974584"/>
    <lineage>
        <taxon>Bacteria</taxon>
        <taxon>Candidatus Harrisoniibacteriota</taxon>
    </lineage>
</organism>
<dbReference type="PRINTS" id="PR00981">
    <property type="entry name" value="TRNASYNTHSER"/>
</dbReference>
<evidence type="ECO:0000256" key="16">
    <source>
        <dbReference type="PIRSR" id="PIRSR001529-2"/>
    </source>
</evidence>
<dbReference type="PANTHER" id="PTHR43697:SF1">
    <property type="entry name" value="SERINE--TRNA LIGASE"/>
    <property type="match status" value="1"/>
</dbReference>
<dbReference type="AlphaFoldDB" id="A0A2M6WHP0"/>
<evidence type="ECO:0000256" key="15">
    <source>
        <dbReference type="PIRSR" id="PIRSR001529-1"/>
    </source>
</evidence>
<dbReference type="InterPro" id="IPR002317">
    <property type="entry name" value="Ser-tRNA-ligase_type_1"/>
</dbReference>
<reference evidence="20" key="1">
    <citation type="submission" date="2017-09" db="EMBL/GenBank/DDBJ databases">
        <title>Depth-based differentiation of microbial function through sediment-hosted aquifers and enrichment of novel symbionts in the deep terrestrial subsurface.</title>
        <authorList>
            <person name="Probst A.J."/>
            <person name="Ladd B."/>
            <person name="Jarett J.K."/>
            <person name="Geller-Mcgrath D.E."/>
            <person name="Sieber C.M.K."/>
            <person name="Emerson J.B."/>
            <person name="Anantharaman K."/>
            <person name="Thomas B.C."/>
            <person name="Malmstrom R."/>
            <person name="Stieglmeier M."/>
            <person name="Klingl A."/>
            <person name="Woyke T."/>
            <person name="Ryan C.M."/>
            <person name="Banfield J.F."/>
        </authorList>
    </citation>
    <scope>NUCLEOTIDE SEQUENCE [LARGE SCALE GENOMIC DNA]</scope>
</reference>
<evidence type="ECO:0000256" key="10">
    <source>
        <dbReference type="ARBA" id="ARBA00023146"/>
    </source>
</evidence>
<keyword evidence="5" id="KW-0963">Cytoplasm</keyword>
<dbReference type="GO" id="GO:0004828">
    <property type="term" value="F:serine-tRNA ligase activity"/>
    <property type="evidence" value="ECO:0007669"/>
    <property type="project" value="UniProtKB-UniRule"/>
</dbReference>
<evidence type="ECO:0000256" key="3">
    <source>
        <dbReference type="ARBA" id="ARBA00010728"/>
    </source>
</evidence>
<evidence type="ECO:0000256" key="1">
    <source>
        <dbReference type="ARBA" id="ARBA00004496"/>
    </source>
</evidence>
<feature type="coiled-coil region" evidence="17">
    <location>
        <begin position="64"/>
        <end position="91"/>
    </location>
</feature>
<dbReference type="Gene3D" id="1.10.287.40">
    <property type="entry name" value="Serine-tRNA synthetase, tRNA binding domain"/>
    <property type="match status" value="1"/>
</dbReference>
<evidence type="ECO:0000256" key="13">
    <source>
        <dbReference type="ARBA" id="ARBA00048823"/>
    </source>
</evidence>
<evidence type="ECO:0000256" key="2">
    <source>
        <dbReference type="ARBA" id="ARBA00005045"/>
    </source>
</evidence>
<evidence type="ECO:0000256" key="8">
    <source>
        <dbReference type="ARBA" id="ARBA00022840"/>
    </source>
</evidence>
<gene>
    <name evidence="19" type="ORF">COU08_03255</name>
</gene>
<dbReference type="GO" id="GO:0005737">
    <property type="term" value="C:cytoplasm"/>
    <property type="evidence" value="ECO:0007669"/>
    <property type="project" value="UniProtKB-SubCell"/>
</dbReference>
<sequence>MIDVNLLRENTDDAKQRLVTKGLSPERVDDFLALDTRWRTMIQELDTKRALLNTYSRERNIEKAKEVKVVVKSQEEQIRLIEEERSALLTLFPNIPFRDVPVGESEQHNVVLREVGEKPQFSFVPKDYLTLGRELQLIDVERSAKVAGSRFGYLKNEAVLLEMGLIQHAFATLRAYGFQPILPPVMIRPAMLHAMGKTKFIEEHDAFFVAEDDLYLAGSSEHTIGPLYAGETLLEASLPQRFVGFSTCFRREAGSYGKDTKGILRVHQFDKVEMFSFAHPDHSEEEHQKLLGFQEALVSSLELPYRVVEICTGDMGFPDARQYDIETWIPSEQTYRETHSCSNTTDFQARGLHARYRGQDGETHFLHTLNATAFAIQRMLIALLENHQTENGGIRIPTVLQSYVGMKEINAPHTTI</sequence>
<comment type="pathway">
    <text evidence="2">Aminoacyl-tRNA biosynthesis; selenocysteinyl-tRNA(Sec) biosynthesis; L-seryl-tRNA(Sec) from L-serine and tRNA(Sec): step 1/1.</text>
</comment>
<keyword evidence="10" id="KW-0030">Aminoacyl-tRNA synthetase</keyword>
<feature type="binding site" evidence="15">
    <location>
        <position position="370"/>
    </location>
    <ligand>
        <name>L-serine</name>
        <dbReference type="ChEBI" id="CHEBI:33384"/>
    </ligand>
</feature>
<evidence type="ECO:0000256" key="17">
    <source>
        <dbReference type="SAM" id="Coils"/>
    </source>
</evidence>
<dbReference type="PROSITE" id="PS50862">
    <property type="entry name" value="AA_TRNA_LIGASE_II"/>
    <property type="match status" value="1"/>
</dbReference>
<comment type="catalytic activity">
    <reaction evidence="13">
        <text>tRNA(Ser) + L-serine + ATP = L-seryl-tRNA(Ser) + AMP + diphosphate + H(+)</text>
        <dbReference type="Rhea" id="RHEA:12292"/>
        <dbReference type="Rhea" id="RHEA-COMP:9669"/>
        <dbReference type="Rhea" id="RHEA-COMP:9703"/>
        <dbReference type="ChEBI" id="CHEBI:15378"/>
        <dbReference type="ChEBI" id="CHEBI:30616"/>
        <dbReference type="ChEBI" id="CHEBI:33019"/>
        <dbReference type="ChEBI" id="CHEBI:33384"/>
        <dbReference type="ChEBI" id="CHEBI:78442"/>
        <dbReference type="ChEBI" id="CHEBI:78533"/>
        <dbReference type="ChEBI" id="CHEBI:456215"/>
        <dbReference type="EC" id="6.1.1.11"/>
    </reaction>
</comment>
<dbReference type="InterPro" id="IPR010978">
    <property type="entry name" value="tRNA-bd_arm"/>
</dbReference>
<comment type="subcellular location">
    <subcellularLocation>
        <location evidence="1">Cytoplasm</location>
    </subcellularLocation>
</comment>
<dbReference type="SUPFAM" id="SSF55681">
    <property type="entry name" value="Class II aaRS and biotin synthetases"/>
    <property type="match status" value="1"/>
</dbReference>
<feature type="binding site" evidence="15">
    <location>
        <position position="250"/>
    </location>
    <ligand>
        <name>L-serine</name>
        <dbReference type="ChEBI" id="CHEBI:33384"/>
    </ligand>
</feature>
<dbReference type="Proteomes" id="UP000228635">
    <property type="component" value="Unassembled WGS sequence"/>
</dbReference>
<feature type="binding site" evidence="16">
    <location>
        <begin position="266"/>
        <end position="269"/>
    </location>
    <ligand>
        <name>ATP</name>
        <dbReference type="ChEBI" id="CHEBI:30616"/>
    </ligand>
</feature>
<evidence type="ECO:0000256" key="6">
    <source>
        <dbReference type="ARBA" id="ARBA00022598"/>
    </source>
</evidence>
<evidence type="ECO:0000256" key="11">
    <source>
        <dbReference type="ARBA" id="ARBA00039158"/>
    </source>
</evidence>
<evidence type="ECO:0000256" key="4">
    <source>
        <dbReference type="ARBA" id="ARBA00012840"/>
    </source>
</evidence>
<feature type="binding site" evidence="16">
    <location>
        <begin position="337"/>
        <end position="340"/>
    </location>
    <ligand>
        <name>ATP</name>
        <dbReference type="ChEBI" id="CHEBI:30616"/>
    </ligand>
</feature>
<evidence type="ECO:0000256" key="14">
    <source>
        <dbReference type="NCBIfam" id="TIGR00414"/>
    </source>
</evidence>
<dbReference type="InterPro" id="IPR033729">
    <property type="entry name" value="SerRS_core"/>
</dbReference>
<keyword evidence="17" id="KW-0175">Coiled coil</keyword>
<evidence type="ECO:0000256" key="7">
    <source>
        <dbReference type="ARBA" id="ARBA00022741"/>
    </source>
</evidence>
<dbReference type="InterPro" id="IPR042103">
    <property type="entry name" value="SerRS_1_N_sf"/>
</dbReference>
<name>A0A2M6WHP0_9BACT</name>
<evidence type="ECO:0000313" key="20">
    <source>
        <dbReference type="Proteomes" id="UP000228635"/>
    </source>
</evidence>
<dbReference type="GO" id="GO:0006434">
    <property type="term" value="P:seryl-tRNA aminoacylation"/>
    <property type="evidence" value="ECO:0007669"/>
    <property type="project" value="UniProtKB-UniRule"/>
</dbReference>
<dbReference type="CDD" id="cd00770">
    <property type="entry name" value="SerRS_core"/>
    <property type="match status" value="1"/>
</dbReference>
<feature type="binding site" evidence="15">
    <location>
        <position position="273"/>
    </location>
    <ligand>
        <name>L-serine</name>
        <dbReference type="ChEBI" id="CHEBI:33384"/>
    </ligand>
</feature>
<dbReference type="PANTHER" id="PTHR43697">
    <property type="entry name" value="SERYL-TRNA SYNTHETASE"/>
    <property type="match status" value="1"/>
</dbReference>
<dbReference type="GO" id="GO:0005524">
    <property type="term" value="F:ATP binding"/>
    <property type="evidence" value="ECO:0007669"/>
    <property type="project" value="UniProtKB-KW"/>
</dbReference>
<dbReference type="EC" id="6.1.1.11" evidence="4 14"/>
<evidence type="ECO:0000256" key="9">
    <source>
        <dbReference type="ARBA" id="ARBA00022917"/>
    </source>
</evidence>
<dbReference type="SUPFAM" id="SSF46589">
    <property type="entry name" value="tRNA-binding arm"/>
    <property type="match status" value="1"/>
</dbReference>
<protein>
    <recommendedName>
        <fullName evidence="11 14">Serine--tRNA ligase</fullName>
        <ecNumber evidence="4 14">6.1.1.11</ecNumber>
    </recommendedName>
</protein>
<feature type="binding site" evidence="16">
    <location>
        <begin position="250"/>
        <end position="252"/>
    </location>
    <ligand>
        <name>ATP</name>
        <dbReference type="ChEBI" id="CHEBI:30616"/>
    </ligand>
</feature>
<keyword evidence="7" id="KW-0547">Nucleotide-binding</keyword>
<dbReference type="Pfam" id="PF02403">
    <property type="entry name" value="Seryl_tRNA_N"/>
    <property type="match status" value="1"/>
</dbReference>
<feature type="site" description="Important for serine binding" evidence="15">
    <location>
        <position position="372"/>
    </location>
</feature>